<dbReference type="EMBL" id="BLXT01003538">
    <property type="protein sequence ID" value="GFO01664.1"/>
    <property type="molecule type" value="Genomic_DNA"/>
</dbReference>
<keyword evidence="2" id="KW-1185">Reference proteome</keyword>
<gene>
    <name evidence="1" type="ORF">PoB_002816900</name>
</gene>
<comment type="caution">
    <text evidence="1">The sequence shown here is derived from an EMBL/GenBank/DDBJ whole genome shotgun (WGS) entry which is preliminary data.</text>
</comment>
<dbReference type="Proteomes" id="UP000735302">
    <property type="component" value="Unassembled WGS sequence"/>
</dbReference>
<accession>A0AAV4A5Z7</accession>
<dbReference type="AlphaFoldDB" id="A0AAV4A5Z7"/>
<evidence type="ECO:0000313" key="1">
    <source>
        <dbReference type="EMBL" id="GFO01664.1"/>
    </source>
</evidence>
<reference evidence="1 2" key="1">
    <citation type="journal article" date="2021" name="Elife">
        <title>Chloroplast acquisition without the gene transfer in kleptoplastic sea slugs, Plakobranchus ocellatus.</title>
        <authorList>
            <person name="Maeda T."/>
            <person name="Takahashi S."/>
            <person name="Yoshida T."/>
            <person name="Shimamura S."/>
            <person name="Takaki Y."/>
            <person name="Nagai Y."/>
            <person name="Toyoda A."/>
            <person name="Suzuki Y."/>
            <person name="Arimoto A."/>
            <person name="Ishii H."/>
            <person name="Satoh N."/>
            <person name="Nishiyama T."/>
            <person name="Hasebe M."/>
            <person name="Maruyama T."/>
            <person name="Minagawa J."/>
            <person name="Obokata J."/>
            <person name="Shigenobu S."/>
        </authorList>
    </citation>
    <scope>NUCLEOTIDE SEQUENCE [LARGE SCALE GENOMIC DNA]</scope>
</reference>
<protein>
    <submittedName>
        <fullName evidence="1">Uncharacterized protein</fullName>
    </submittedName>
</protein>
<organism evidence="1 2">
    <name type="scientific">Plakobranchus ocellatus</name>
    <dbReference type="NCBI Taxonomy" id="259542"/>
    <lineage>
        <taxon>Eukaryota</taxon>
        <taxon>Metazoa</taxon>
        <taxon>Spiralia</taxon>
        <taxon>Lophotrochozoa</taxon>
        <taxon>Mollusca</taxon>
        <taxon>Gastropoda</taxon>
        <taxon>Heterobranchia</taxon>
        <taxon>Euthyneura</taxon>
        <taxon>Panpulmonata</taxon>
        <taxon>Sacoglossa</taxon>
        <taxon>Placobranchoidea</taxon>
        <taxon>Plakobranchidae</taxon>
        <taxon>Plakobranchus</taxon>
    </lineage>
</organism>
<evidence type="ECO:0000313" key="2">
    <source>
        <dbReference type="Proteomes" id="UP000735302"/>
    </source>
</evidence>
<sequence>MSFRAEIIDLLPGTNVAMILTTRIQTNGVDLKRNRTRSHVETEKSFCCELVLGKPHFTSLFCVEPKKDTRYRHLRTVKVDNFDFFPLRPSLEDTGGSQL</sequence>
<proteinExistence type="predicted"/>
<name>A0AAV4A5Z7_9GAST</name>